<protein>
    <submittedName>
        <fullName evidence="2">DHH family phosphohydrolase-like protein</fullName>
    </submittedName>
</protein>
<feature type="compositionally biased region" description="Acidic residues" evidence="1">
    <location>
        <begin position="231"/>
        <end position="243"/>
    </location>
</feature>
<evidence type="ECO:0000313" key="3">
    <source>
        <dbReference type="Proteomes" id="UP001321479"/>
    </source>
</evidence>
<organism evidence="2 3">
    <name type="scientific">Cotonvirus japonicus</name>
    <dbReference type="NCBI Taxonomy" id="2811091"/>
    <lineage>
        <taxon>Viruses</taxon>
        <taxon>Varidnaviria</taxon>
        <taxon>Bamfordvirae</taxon>
        <taxon>Nucleocytoviricota</taxon>
        <taxon>Megaviricetes</taxon>
        <taxon>Imitervirales</taxon>
        <taxon>Mimiviridae</taxon>
        <taxon>Megamimivirinae</taxon>
        <taxon>Cotonvirus</taxon>
        <taxon>Cotonvirus japonicum</taxon>
    </lineage>
</organism>
<dbReference type="Proteomes" id="UP001321479">
    <property type="component" value="Segment"/>
</dbReference>
<sequence>MEFILQEINDQYKIVGYTNENLSLDSQTFDDLLIKNQIADVICHREVINNNDNTYVKFHFKSKTKIIYNDTSIISMENGLFTTTNNTNYLSFNIINDYDLISIINDKIDIEYIILSKIQEKCTIIKILEIHEEWFEEKFLSTIKNKFSDSTFIVFESPSDFIDYCKEDSIIIPYKTYTMIFNDKTIKDPKQRLKYAVFSLDKGVLSFESHKEFSDIFSEEINKEKNQCELENSDEDNGDNYDEHDEHYHDGSDHGCEDIVEV</sequence>
<evidence type="ECO:0000313" key="2">
    <source>
        <dbReference type="EMBL" id="BCS83323.1"/>
    </source>
</evidence>
<keyword evidence="3" id="KW-1185">Reference proteome</keyword>
<evidence type="ECO:0000256" key="1">
    <source>
        <dbReference type="SAM" id="MobiDB-lite"/>
    </source>
</evidence>
<feature type="compositionally biased region" description="Basic and acidic residues" evidence="1">
    <location>
        <begin position="244"/>
        <end position="257"/>
    </location>
</feature>
<dbReference type="GeneID" id="80558528"/>
<dbReference type="RefSeq" id="YP_010841931.1">
    <property type="nucleotide sequence ID" value="NC_079139.1"/>
</dbReference>
<proteinExistence type="predicted"/>
<reference evidence="2 3" key="1">
    <citation type="submission" date="2021-02" db="EMBL/GenBank/DDBJ databases">
        <title>Cotonvirus japonicus, which uses Golgi apparatus of host cells for its virion factory, phylogenetically links tailed tupanvirus and icosahedral mimivirus.</title>
        <authorList>
            <person name="Takahashi H."/>
            <person name="Fukaya S."/>
            <person name="Song C."/>
            <person name="Murata K."/>
            <person name="Takemura M."/>
        </authorList>
    </citation>
    <scope>NUCLEOTIDE SEQUENCE [LARGE SCALE GENOMIC DNA]</scope>
</reference>
<name>A0ABM7NT44_9VIRU</name>
<feature type="region of interest" description="Disordered" evidence="1">
    <location>
        <begin position="226"/>
        <end position="257"/>
    </location>
</feature>
<dbReference type="EMBL" id="AP024483">
    <property type="protein sequence ID" value="BCS83323.1"/>
    <property type="molecule type" value="Genomic_DNA"/>
</dbReference>
<accession>A0ABM7NT44</accession>